<evidence type="ECO:0000313" key="3">
    <source>
        <dbReference type="Proteomes" id="UP001166251"/>
    </source>
</evidence>
<proteinExistence type="predicted"/>
<accession>A0ABS7EI59</accession>
<dbReference type="Proteomes" id="UP001166251">
    <property type="component" value="Unassembled WGS sequence"/>
</dbReference>
<dbReference type="RefSeq" id="WP_220104682.1">
    <property type="nucleotide sequence ID" value="NZ_JAHZSS010000017.1"/>
</dbReference>
<feature type="compositionally biased region" description="Acidic residues" evidence="1">
    <location>
        <begin position="186"/>
        <end position="195"/>
    </location>
</feature>
<sequence length="203" mass="22839">MAQAKPNYSKPIFEQSFTINSLQAQRVVDRVFRRTVSALYGIDVILRIIGDENEIDEVEQIISQLIEDCAKAVDSEQARLDKLMESNGIDEVPDYTDPITFNAKISSPQVGQFVGLVRKLDALMISMDTLWLSSVLSNKQRVDGNYAWQQRIIKLARRIIDIEIRARKSAQAKGKEAEVEQAVPSTDDDITEEETAGPRQLAN</sequence>
<keyword evidence="3" id="KW-1185">Reference proteome</keyword>
<evidence type="ECO:0000313" key="2">
    <source>
        <dbReference type="EMBL" id="MBW8192033.1"/>
    </source>
</evidence>
<gene>
    <name evidence="2" type="ORF">K0504_13405</name>
</gene>
<evidence type="ECO:0008006" key="4">
    <source>
        <dbReference type="Google" id="ProtNLM"/>
    </source>
</evidence>
<protein>
    <recommendedName>
        <fullName evidence="4">Plasmid-related protein</fullName>
    </recommendedName>
</protein>
<dbReference type="EMBL" id="JAHZSS010000017">
    <property type="protein sequence ID" value="MBW8192033.1"/>
    <property type="molecule type" value="Genomic_DNA"/>
</dbReference>
<comment type="caution">
    <text evidence="2">The sequence shown here is derived from an EMBL/GenBank/DDBJ whole genome shotgun (WGS) entry which is preliminary data.</text>
</comment>
<feature type="region of interest" description="Disordered" evidence="1">
    <location>
        <begin position="170"/>
        <end position="203"/>
    </location>
</feature>
<evidence type="ECO:0000256" key="1">
    <source>
        <dbReference type="SAM" id="MobiDB-lite"/>
    </source>
</evidence>
<organism evidence="2 3">
    <name type="scientific">Neiella holothuriorum</name>
    <dbReference type="NCBI Taxonomy" id="2870530"/>
    <lineage>
        <taxon>Bacteria</taxon>
        <taxon>Pseudomonadati</taxon>
        <taxon>Pseudomonadota</taxon>
        <taxon>Gammaproteobacteria</taxon>
        <taxon>Alteromonadales</taxon>
        <taxon>Echinimonadaceae</taxon>
        <taxon>Neiella</taxon>
    </lineage>
</organism>
<name>A0ABS7EI59_9GAMM</name>
<reference evidence="2" key="1">
    <citation type="submission" date="2021-07" db="EMBL/GenBank/DDBJ databases">
        <title>Neiella marina sp. nov., isolated from the intestinal content of sea cucumber Apostichopus japonicus.</title>
        <authorList>
            <person name="Bai X."/>
        </authorList>
    </citation>
    <scope>NUCLEOTIDE SEQUENCE</scope>
    <source>
        <strain evidence="2">126</strain>
    </source>
</reference>